<sequence length="66" mass="7541">MLQLRTKIQVKGLSDLFIDLGKILVGSVIVGFFVPSLNIPVWLFIAGLFGAWWFFRNGIWLLQFSI</sequence>
<feature type="transmembrane region" description="Helical" evidence="1">
    <location>
        <begin position="12"/>
        <end position="33"/>
    </location>
</feature>
<reference evidence="2 3" key="1">
    <citation type="journal article" date="2016" name="Nat. Commun.">
        <title>Thousands of microbial genomes shed light on interconnected biogeochemical processes in an aquifer system.</title>
        <authorList>
            <person name="Anantharaman K."/>
            <person name="Brown C.T."/>
            <person name="Hug L.A."/>
            <person name="Sharon I."/>
            <person name="Castelle C.J."/>
            <person name="Probst A.J."/>
            <person name="Thomas B.C."/>
            <person name="Singh A."/>
            <person name="Wilkins M.J."/>
            <person name="Karaoz U."/>
            <person name="Brodie E.L."/>
            <person name="Williams K.H."/>
            <person name="Hubbard S.S."/>
            <person name="Banfield J.F."/>
        </authorList>
    </citation>
    <scope>NUCLEOTIDE SEQUENCE [LARGE SCALE GENOMIC DNA]</scope>
</reference>
<dbReference type="EMBL" id="MHJU01000017">
    <property type="protein sequence ID" value="OGY73083.1"/>
    <property type="molecule type" value="Genomic_DNA"/>
</dbReference>
<accession>A0A1G2A852</accession>
<keyword evidence="1" id="KW-0472">Membrane</keyword>
<comment type="caution">
    <text evidence="2">The sequence shown here is derived from an EMBL/GenBank/DDBJ whole genome shotgun (WGS) entry which is preliminary data.</text>
</comment>
<protein>
    <submittedName>
        <fullName evidence="2">Uncharacterized protein</fullName>
    </submittedName>
</protein>
<keyword evidence="1" id="KW-1133">Transmembrane helix</keyword>
<evidence type="ECO:0000256" key="1">
    <source>
        <dbReference type="SAM" id="Phobius"/>
    </source>
</evidence>
<organism evidence="2 3">
    <name type="scientific">Candidatus Jacksonbacteria bacterium RIFCSPLOWO2_02_FULL_44_20</name>
    <dbReference type="NCBI Taxonomy" id="1798460"/>
    <lineage>
        <taxon>Bacteria</taxon>
        <taxon>Candidatus Jacksoniibacteriota</taxon>
    </lineage>
</organism>
<name>A0A1G2A852_9BACT</name>
<proteinExistence type="predicted"/>
<feature type="transmembrane region" description="Helical" evidence="1">
    <location>
        <begin position="39"/>
        <end position="55"/>
    </location>
</feature>
<dbReference type="Proteomes" id="UP000178315">
    <property type="component" value="Unassembled WGS sequence"/>
</dbReference>
<dbReference type="AlphaFoldDB" id="A0A1G2A852"/>
<evidence type="ECO:0000313" key="2">
    <source>
        <dbReference type="EMBL" id="OGY73083.1"/>
    </source>
</evidence>
<gene>
    <name evidence="2" type="ORF">A3H61_02640</name>
</gene>
<keyword evidence="1" id="KW-0812">Transmembrane</keyword>
<evidence type="ECO:0000313" key="3">
    <source>
        <dbReference type="Proteomes" id="UP000178315"/>
    </source>
</evidence>